<feature type="compositionally biased region" description="Basic and acidic residues" evidence="1">
    <location>
        <begin position="122"/>
        <end position="133"/>
    </location>
</feature>
<reference evidence="2 3" key="1">
    <citation type="journal article" date="2020" name="ISME J.">
        <title>Uncovering the hidden diversity of litter-decomposition mechanisms in mushroom-forming fungi.</title>
        <authorList>
            <person name="Floudas D."/>
            <person name="Bentzer J."/>
            <person name="Ahren D."/>
            <person name="Johansson T."/>
            <person name="Persson P."/>
            <person name="Tunlid A."/>
        </authorList>
    </citation>
    <scope>NUCLEOTIDE SEQUENCE [LARGE SCALE GENOMIC DNA]</scope>
    <source>
        <strain evidence="2 3">CBS 291.85</strain>
    </source>
</reference>
<evidence type="ECO:0000256" key="1">
    <source>
        <dbReference type="SAM" id="MobiDB-lite"/>
    </source>
</evidence>
<dbReference type="EMBL" id="JAACJM010000072">
    <property type="protein sequence ID" value="KAF5350893.1"/>
    <property type="molecule type" value="Genomic_DNA"/>
</dbReference>
<comment type="caution">
    <text evidence="2">The sequence shown here is derived from an EMBL/GenBank/DDBJ whole genome shotgun (WGS) entry which is preliminary data.</text>
</comment>
<feature type="region of interest" description="Disordered" evidence="1">
    <location>
        <begin position="361"/>
        <end position="383"/>
    </location>
</feature>
<organism evidence="2 3">
    <name type="scientific">Tetrapyrgos nigripes</name>
    <dbReference type="NCBI Taxonomy" id="182062"/>
    <lineage>
        <taxon>Eukaryota</taxon>
        <taxon>Fungi</taxon>
        <taxon>Dikarya</taxon>
        <taxon>Basidiomycota</taxon>
        <taxon>Agaricomycotina</taxon>
        <taxon>Agaricomycetes</taxon>
        <taxon>Agaricomycetidae</taxon>
        <taxon>Agaricales</taxon>
        <taxon>Marasmiineae</taxon>
        <taxon>Marasmiaceae</taxon>
        <taxon>Tetrapyrgos</taxon>
    </lineage>
</organism>
<dbReference type="OrthoDB" id="3062272at2759"/>
<protein>
    <submittedName>
        <fullName evidence="2">Uncharacterized protein</fullName>
    </submittedName>
</protein>
<dbReference type="SUPFAM" id="SSF50978">
    <property type="entry name" value="WD40 repeat-like"/>
    <property type="match status" value="1"/>
</dbReference>
<evidence type="ECO:0000313" key="3">
    <source>
        <dbReference type="Proteomes" id="UP000559256"/>
    </source>
</evidence>
<dbReference type="Gene3D" id="2.130.10.10">
    <property type="entry name" value="YVTN repeat-like/Quinoprotein amine dehydrogenase"/>
    <property type="match status" value="1"/>
</dbReference>
<dbReference type="InterPro" id="IPR015943">
    <property type="entry name" value="WD40/YVTN_repeat-like_dom_sf"/>
</dbReference>
<sequence length="383" mass="42388">MKFSTMKTIKNIQKLLAEDNADKKFVIRGSEVGLPNIARYVETDEQRKLVFIANDGKIKSYDWSGLRHPPVATLTPCPNIPPLLMLPNGRLARAGTGKVVAVWALDGLQTHGPDERDIVGKREKRDEQRVTDRDDFEDVERSSGSPPSQVIPFSFDPALELDNWALHPGIGLLVHMCPGIDAFEEIRDGNGRFGGRRKEVGRFLGHGATVTRITTGVGWDQGPGGHVFCTGCADGMARIYDVRQRLPVLTVEGDSREGACRAVLAYPDGIPVIFTGAMRRTQCIRVWDARAKAAVYELATGNNAVDDLAWDGLRNTLYAATSCPEMDRIGYTHDYRRARIPKAQLGKFRFPNLQDGCWVEGDYDPDEMGEEGETPEDDDDGKS</sequence>
<proteinExistence type="predicted"/>
<name>A0A8H5FW26_9AGAR</name>
<keyword evidence="3" id="KW-1185">Reference proteome</keyword>
<accession>A0A8H5FW26</accession>
<evidence type="ECO:0000313" key="2">
    <source>
        <dbReference type="EMBL" id="KAF5350893.1"/>
    </source>
</evidence>
<gene>
    <name evidence="2" type="ORF">D9758_010534</name>
</gene>
<dbReference type="InterPro" id="IPR036322">
    <property type="entry name" value="WD40_repeat_dom_sf"/>
</dbReference>
<feature type="region of interest" description="Disordered" evidence="1">
    <location>
        <begin position="122"/>
        <end position="149"/>
    </location>
</feature>
<dbReference type="Proteomes" id="UP000559256">
    <property type="component" value="Unassembled WGS sequence"/>
</dbReference>
<dbReference type="AlphaFoldDB" id="A0A8H5FW26"/>